<dbReference type="InParanoid" id="A2ETD8"/>
<dbReference type="GO" id="GO:0006457">
    <property type="term" value="P:protein folding"/>
    <property type="evidence" value="ECO:0000318"/>
    <property type="project" value="GO_Central"/>
</dbReference>
<dbReference type="GO" id="GO:0140662">
    <property type="term" value="F:ATP-dependent protein folding chaperone"/>
    <property type="evidence" value="ECO:0007669"/>
    <property type="project" value="InterPro"/>
</dbReference>
<dbReference type="InterPro" id="IPR001844">
    <property type="entry name" value="Cpn60/GroEL"/>
</dbReference>
<dbReference type="OMA" id="TDTDKME"/>
<dbReference type="SMR" id="A2ETD8"/>
<evidence type="ECO:0000256" key="5">
    <source>
        <dbReference type="RuleBase" id="RU000418"/>
    </source>
</evidence>
<dbReference type="PROSITE" id="PS00296">
    <property type="entry name" value="CHAPERONINS_CPN60"/>
    <property type="match status" value="1"/>
</dbReference>
<accession>A2ETD8</accession>
<dbReference type="VEuPathDB" id="TrichDB:TVAG_203620"/>
<dbReference type="eggNOG" id="KOG0356">
    <property type="taxonomic scope" value="Eukaryota"/>
</dbReference>
<dbReference type="SUPFAM" id="SSF54849">
    <property type="entry name" value="GroEL-intermediate domain like"/>
    <property type="match status" value="1"/>
</dbReference>
<dbReference type="KEGG" id="tva:4761901"/>
<dbReference type="CDD" id="cd03344">
    <property type="entry name" value="GroEL"/>
    <property type="match status" value="1"/>
</dbReference>
<dbReference type="Gene3D" id="3.50.7.10">
    <property type="entry name" value="GroEL"/>
    <property type="match status" value="1"/>
</dbReference>
<organism evidence="7 8">
    <name type="scientific">Trichomonas vaginalis (strain ATCC PRA-98 / G3)</name>
    <dbReference type="NCBI Taxonomy" id="412133"/>
    <lineage>
        <taxon>Eukaryota</taxon>
        <taxon>Metamonada</taxon>
        <taxon>Parabasalia</taxon>
        <taxon>Trichomonadida</taxon>
        <taxon>Trichomonadidae</taxon>
        <taxon>Trichomonas</taxon>
    </lineage>
</organism>
<keyword evidence="3" id="KW-0067">ATP-binding</keyword>
<dbReference type="RefSeq" id="XP_001316281.1">
    <property type="nucleotide sequence ID" value="XM_001316246.1"/>
</dbReference>
<evidence type="ECO:0000313" key="7">
    <source>
        <dbReference type="EMBL" id="EAY04058.1"/>
    </source>
</evidence>
<dbReference type="AlphaFoldDB" id="A2ETD8"/>
<dbReference type="FunCoup" id="A2ETD8">
    <property type="interactions" value="538"/>
</dbReference>
<dbReference type="InterPro" id="IPR018370">
    <property type="entry name" value="Chaperonin_Cpn60_CS"/>
</dbReference>
<dbReference type="InterPro" id="IPR002423">
    <property type="entry name" value="Cpn60/GroEL/TCP-1"/>
</dbReference>
<dbReference type="NCBIfam" id="TIGR02348">
    <property type="entry name" value="GroEL"/>
    <property type="match status" value="1"/>
</dbReference>
<evidence type="ECO:0000256" key="6">
    <source>
        <dbReference type="SAM" id="Coils"/>
    </source>
</evidence>
<dbReference type="Gene3D" id="3.30.260.10">
    <property type="entry name" value="TCP-1-like chaperonin intermediate domain"/>
    <property type="match status" value="1"/>
</dbReference>
<dbReference type="NCBIfam" id="NF009488">
    <property type="entry name" value="PRK12850.1"/>
    <property type="match status" value="1"/>
</dbReference>
<dbReference type="InterPro" id="IPR027410">
    <property type="entry name" value="TCP-1-like_intermed_sf"/>
</dbReference>
<dbReference type="SUPFAM" id="SSF48592">
    <property type="entry name" value="GroEL equatorial domain-like"/>
    <property type="match status" value="1"/>
</dbReference>
<evidence type="ECO:0000256" key="4">
    <source>
        <dbReference type="ARBA" id="ARBA00023186"/>
    </source>
</evidence>
<proteinExistence type="inferred from homology"/>
<keyword evidence="8" id="KW-1185">Reference proteome</keyword>
<keyword evidence="2" id="KW-0547">Nucleotide-binding</keyword>
<dbReference type="Gene3D" id="1.10.560.10">
    <property type="entry name" value="GroEL-like equatorial domain"/>
    <property type="match status" value="1"/>
</dbReference>
<dbReference type="FunFam" id="3.50.7.10:FF:000001">
    <property type="entry name" value="60 kDa chaperonin"/>
    <property type="match status" value="1"/>
</dbReference>
<evidence type="ECO:0000313" key="8">
    <source>
        <dbReference type="Proteomes" id="UP000001542"/>
    </source>
</evidence>
<dbReference type="GO" id="GO:0042026">
    <property type="term" value="P:protein refolding"/>
    <property type="evidence" value="ECO:0007669"/>
    <property type="project" value="InterPro"/>
</dbReference>
<feature type="coiled-coil region" evidence="6">
    <location>
        <begin position="353"/>
        <end position="380"/>
    </location>
</feature>
<dbReference type="HAMAP" id="MF_00600">
    <property type="entry name" value="CH60"/>
    <property type="match status" value="1"/>
</dbReference>
<reference evidence="7" key="2">
    <citation type="journal article" date="2007" name="Science">
        <title>Draft genome sequence of the sexually transmitted pathogen Trichomonas vaginalis.</title>
        <authorList>
            <person name="Carlton J.M."/>
            <person name="Hirt R.P."/>
            <person name="Silva J.C."/>
            <person name="Delcher A.L."/>
            <person name="Schatz M."/>
            <person name="Zhao Q."/>
            <person name="Wortman J.R."/>
            <person name="Bidwell S.L."/>
            <person name="Alsmark U.C.M."/>
            <person name="Besteiro S."/>
            <person name="Sicheritz-Ponten T."/>
            <person name="Noel C.J."/>
            <person name="Dacks J.B."/>
            <person name="Foster P.G."/>
            <person name="Simillion C."/>
            <person name="Van de Peer Y."/>
            <person name="Miranda-Saavedra D."/>
            <person name="Barton G.J."/>
            <person name="Westrop G.D."/>
            <person name="Mueller S."/>
            <person name="Dessi D."/>
            <person name="Fiori P.L."/>
            <person name="Ren Q."/>
            <person name="Paulsen I."/>
            <person name="Zhang H."/>
            <person name="Bastida-Corcuera F.D."/>
            <person name="Simoes-Barbosa A."/>
            <person name="Brown M.T."/>
            <person name="Hayes R.D."/>
            <person name="Mukherjee M."/>
            <person name="Okumura C.Y."/>
            <person name="Schneider R."/>
            <person name="Smith A.J."/>
            <person name="Vanacova S."/>
            <person name="Villalvazo M."/>
            <person name="Haas B.J."/>
            <person name="Pertea M."/>
            <person name="Feldblyum T.V."/>
            <person name="Utterback T.R."/>
            <person name="Shu C.L."/>
            <person name="Osoegawa K."/>
            <person name="de Jong P.J."/>
            <person name="Hrdy I."/>
            <person name="Horvathova L."/>
            <person name="Zubacova Z."/>
            <person name="Dolezal P."/>
            <person name="Malik S.B."/>
            <person name="Logsdon J.M. Jr."/>
            <person name="Henze K."/>
            <person name="Gupta A."/>
            <person name="Wang C.C."/>
            <person name="Dunne R.L."/>
            <person name="Upcroft J.A."/>
            <person name="Upcroft P."/>
            <person name="White O."/>
            <person name="Salzberg S.L."/>
            <person name="Tang P."/>
            <person name="Chiu C.-H."/>
            <person name="Lee Y.-S."/>
            <person name="Embley T.M."/>
            <person name="Coombs G.H."/>
            <person name="Mottram J.C."/>
            <person name="Tachezy J."/>
            <person name="Fraser-Liggett C.M."/>
            <person name="Johnson P.J."/>
        </authorList>
    </citation>
    <scope>NUCLEOTIDE SEQUENCE [LARGE SCALE GENOMIC DNA]</scope>
    <source>
        <strain evidence="7">G3</strain>
    </source>
</reference>
<dbReference type="SUPFAM" id="SSF52029">
    <property type="entry name" value="GroEL apical domain-like"/>
    <property type="match status" value="1"/>
</dbReference>
<dbReference type="EMBL" id="DS113486">
    <property type="protein sequence ID" value="EAY04058.1"/>
    <property type="molecule type" value="Genomic_DNA"/>
</dbReference>
<evidence type="ECO:0000256" key="2">
    <source>
        <dbReference type="ARBA" id="ARBA00022741"/>
    </source>
</evidence>
<evidence type="ECO:0000256" key="1">
    <source>
        <dbReference type="ARBA" id="ARBA00006607"/>
    </source>
</evidence>
<dbReference type="GO" id="GO:0005524">
    <property type="term" value="F:ATP binding"/>
    <property type="evidence" value="ECO:0007669"/>
    <property type="project" value="UniProtKB-KW"/>
</dbReference>
<evidence type="ECO:0000256" key="3">
    <source>
        <dbReference type="ARBA" id="ARBA00022840"/>
    </source>
</evidence>
<dbReference type="Proteomes" id="UP000001542">
    <property type="component" value="Unassembled WGS sequence"/>
</dbReference>
<keyword evidence="4" id="KW-0143">Chaperone</keyword>
<sequence length="557" mass="59224">MLSKQASSAFIRSFVRAKQLKFGADARQVLLEGVNKLADAVVSTLGPKGRNVMIEQPFGPPKVTKDGVTVAKSIEFADKWHNMGAQLVISVAQKTNDIAGDGTTTATLLTRELYKEALKALSSGLDPNEVRKGMTAAVDAAVAEIKKLTRKVSSDSEIQQVATVSANGDHTIGELIAKAFKAVGQEGVITVQNGNSFEHKLEVVEGMKIDRGYLSAFFMTNNKNMKCEYENPYILITDMKISSFATIAPALEACLHANRPLLIIADDVEGDALATLIVNKIRGGLKVCAVKAPGFGDNKKATLQDIATVTGGQVIAEELGLKLESIQLSQLGQCSKITVSKDDCIVMGGAGQKDAIKGRAEEIRKQLESTESKYEKDKLKERLAKLTGGVAVINVGGASEVEVNETKDLIDDALNATRAAIEEGIVAGGGIALLNASLALDNIKKESLPQRTGVDIVKNAIQMPIKAIAKNAGLSGDVVVDKVLSKKDKAFGFDAREMEYGDMFKKGIIDPTKVVRLSLINSASVASSMMSADCMITDVPEEKPAAPPMPPMGGGMY</sequence>
<protein>
    <submittedName>
        <fullName evidence="7">Chaperonin 60, putative</fullName>
    </submittedName>
</protein>
<name>A2ETD8_TRIV3</name>
<dbReference type="Pfam" id="PF00118">
    <property type="entry name" value="Cpn60_TCP1"/>
    <property type="match status" value="1"/>
</dbReference>
<dbReference type="VEuPathDB" id="TrichDB:TVAGG3_0108890"/>
<dbReference type="NCBIfam" id="NF000592">
    <property type="entry name" value="PRK00013.1"/>
    <property type="match status" value="1"/>
</dbReference>
<dbReference type="STRING" id="5722.A2ETD8"/>
<comment type="similarity">
    <text evidence="1 5">Belongs to the chaperonin (HSP60) family.</text>
</comment>
<dbReference type="InterPro" id="IPR027413">
    <property type="entry name" value="GROEL-like_equatorial_sf"/>
</dbReference>
<dbReference type="NCBIfam" id="NF009487">
    <property type="entry name" value="PRK12849.1"/>
    <property type="match status" value="1"/>
</dbReference>
<dbReference type="NCBIfam" id="NF009489">
    <property type="entry name" value="PRK12851.1"/>
    <property type="match status" value="1"/>
</dbReference>
<reference evidence="7" key="1">
    <citation type="submission" date="2006-10" db="EMBL/GenBank/DDBJ databases">
        <authorList>
            <person name="Amadeo P."/>
            <person name="Zhao Q."/>
            <person name="Wortman J."/>
            <person name="Fraser-Liggett C."/>
            <person name="Carlton J."/>
        </authorList>
    </citation>
    <scope>NUCLEOTIDE SEQUENCE</scope>
    <source>
        <strain evidence="7">G3</strain>
    </source>
</reference>
<dbReference type="PRINTS" id="PR00298">
    <property type="entry name" value="CHAPERONIN60"/>
</dbReference>
<dbReference type="InterPro" id="IPR027409">
    <property type="entry name" value="GroEL-like_apical_dom_sf"/>
</dbReference>
<dbReference type="OrthoDB" id="1733909at2759"/>
<gene>
    <name evidence="7" type="ORF">TVAG_203620</name>
</gene>
<dbReference type="PANTHER" id="PTHR45633">
    <property type="entry name" value="60 KDA HEAT SHOCK PROTEIN, MITOCHONDRIAL"/>
    <property type="match status" value="1"/>
</dbReference>
<keyword evidence="6" id="KW-0175">Coiled coil</keyword>